<proteinExistence type="predicted"/>
<comment type="caution">
    <text evidence="1">The sequence shown here is derived from an EMBL/GenBank/DDBJ whole genome shotgun (WGS) entry which is preliminary data.</text>
</comment>
<keyword evidence="2" id="KW-1185">Reference proteome</keyword>
<evidence type="ECO:0000313" key="1">
    <source>
        <dbReference type="EMBL" id="CAG8450462.1"/>
    </source>
</evidence>
<accession>A0A9N8VH38</accession>
<sequence length="47" mass="5204">MNRQSLKPGTKVKISDPLLFRLQLDNAGKQRALELFCLCLTANMGAV</sequence>
<name>A0A9N8VH38_9GLOM</name>
<dbReference type="AlphaFoldDB" id="A0A9N8VH38"/>
<reference evidence="1" key="1">
    <citation type="submission" date="2021-06" db="EMBL/GenBank/DDBJ databases">
        <authorList>
            <person name="Kallberg Y."/>
            <person name="Tangrot J."/>
            <person name="Rosling A."/>
        </authorList>
    </citation>
    <scope>NUCLEOTIDE SEQUENCE</scope>
    <source>
        <strain evidence="1">UK204</strain>
    </source>
</reference>
<organism evidence="1 2">
    <name type="scientific">Funneliformis caledonium</name>
    <dbReference type="NCBI Taxonomy" id="1117310"/>
    <lineage>
        <taxon>Eukaryota</taxon>
        <taxon>Fungi</taxon>
        <taxon>Fungi incertae sedis</taxon>
        <taxon>Mucoromycota</taxon>
        <taxon>Glomeromycotina</taxon>
        <taxon>Glomeromycetes</taxon>
        <taxon>Glomerales</taxon>
        <taxon>Glomeraceae</taxon>
        <taxon>Funneliformis</taxon>
    </lineage>
</organism>
<gene>
    <name evidence="1" type="ORF">FCALED_LOCUS1195</name>
</gene>
<dbReference type="Proteomes" id="UP000789570">
    <property type="component" value="Unassembled WGS sequence"/>
</dbReference>
<protein>
    <submittedName>
        <fullName evidence="1">13257_t:CDS:1</fullName>
    </submittedName>
</protein>
<dbReference type="EMBL" id="CAJVPQ010000145">
    <property type="protein sequence ID" value="CAG8450462.1"/>
    <property type="molecule type" value="Genomic_DNA"/>
</dbReference>
<evidence type="ECO:0000313" key="2">
    <source>
        <dbReference type="Proteomes" id="UP000789570"/>
    </source>
</evidence>